<dbReference type="Gene3D" id="1.25.40.10">
    <property type="entry name" value="Tetratricopeptide repeat domain"/>
    <property type="match status" value="2"/>
</dbReference>
<comment type="caution">
    <text evidence="13">The sequence shown here is derived from an EMBL/GenBank/DDBJ whole genome shotgun (WGS) entry which is preliminary data.</text>
</comment>
<dbReference type="PANTHER" id="PTHR16276">
    <property type="entry name" value="PENTATRICOPEPTIDE REPEAT DOMAIN-CONTAINING PROTEIN 3"/>
    <property type="match status" value="1"/>
</dbReference>
<keyword evidence="8" id="KW-0689">Ribosomal protein</keyword>
<dbReference type="AlphaFoldDB" id="A0A482W6P1"/>
<dbReference type="InterPro" id="IPR055063">
    <property type="entry name" value="Rib_mS39_PPR"/>
</dbReference>
<dbReference type="GO" id="GO:0019843">
    <property type="term" value="F:rRNA binding"/>
    <property type="evidence" value="ECO:0007669"/>
    <property type="project" value="UniProtKB-KW"/>
</dbReference>
<proteinExistence type="inferred from homology"/>
<evidence type="ECO:0000256" key="12">
    <source>
        <dbReference type="PROSITE-ProRule" id="PRU00708"/>
    </source>
</evidence>
<keyword evidence="5" id="KW-0810">Translation regulation</keyword>
<keyword evidence="14" id="KW-1185">Reference proteome</keyword>
<evidence type="ECO:0000313" key="14">
    <source>
        <dbReference type="Proteomes" id="UP000292052"/>
    </source>
</evidence>
<evidence type="ECO:0000256" key="7">
    <source>
        <dbReference type="ARBA" id="ARBA00022946"/>
    </source>
</evidence>
<keyword evidence="6" id="KW-0694">RNA-binding</keyword>
<keyword evidence="9" id="KW-0496">Mitochondrion</keyword>
<keyword evidence="10" id="KW-0687">Ribonucleoprotein</keyword>
<dbReference type="PROSITE" id="PS51375">
    <property type="entry name" value="PPR"/>
    <property type="match status" value="1"/>
</dbReference>
<sequence>PHRVQLIRAGICGYSTNTEEKIEIPKRIPRGPTDILRALGSTVGRDPTAPHYKYHDDPYLIPMSNSGKRTFAMAQEAGRKAAHWIRREHADLFQHKEADPPIEAFMPPMIYNEQSEVVVDDLQTLVNTAQVSDAKLVYKLLKQKNVEITPDLEQSLLELLCYQNCEDGVSEEFIEERWFKQSKKAREKVRKTWKDDDLAEEIFVSMENKTPEAYSAIIQGMVKYYQVDRAWQLFEEAQQKNLTLNTNTFNALICVSDFIKEDFEMRWNLVTNLLVQMKDSKLKPNLGTLNAVLQSLSTMGSSISARQNTLKTLAEFKNLGIEPSLASWYFVIMTFCKEQNKEHTIRDLRDINFFMSAMDISRHHLRDVNLAERVNKLLHHGDNYNLIGDSYKESIYFRHYFALLCTNLPIEEFMAETYEKLVPHIYVPEPGIMEEVLKQVDANGAVEYIPKLWSDMVVFEHTYRENLIESILNIMANNEQLVNSELNERFAYIAWDIYNRIENQDENRISKLNFTGDLLGKIMTLLLRNNEFDKAWTVMEKLDKDQQKIAGVPKLEALARFVDQCIEQKAPSKAITCIQYCSDCGFPEANILASKLNDKLTLDENFLGRLSKIVGDVTFGKIKESA</sequence>
<evidence type="ECO:0000256" key="8">
    <source>
        <dbReference type="ARBA" id="ARBA00022980"/>
    </source>
</evidence>
<evidence type="ECO:0000256" key="3">
    <source>
        <dbReference type="ARBA" id="ARBA00022730"/>
    </source>
</evidence>
<feature type="non-terminal residue" evidence="13">
    <location>
        <position position="626"/>
    </location>
</feature>
<evidence type="ECO:0000256" key="6">
    <source>
        <dbReference type="ARBA" id="ARBA00022884"/>
    </source>
</evidence>
<name>A0A482W6P1_ASBVE</name>
<organism evidence="13 14">
    <name type="scientific">Asbolus verrucosus</name>
    <name type="common">Desert ironclad beetle</name>
    <dbReference type="NCBI Taxonomy" id="1661398"/>
    <lineage>
        <taxon>Eukaryota</taxon>
        <taxon>Metazoa</taxon>
        <taxon>Ecdysozoa</taxon>
        <taxon>Arthropoda</taxon>
        <taxon>Hexapoda</taxon>
        <taxon>Insecta</taxon>
        <taxon>Pterygota</taxon>
        <taxon>Neoptera</taxon>
        <taxon>Endopterygota</taxon>
        <taxon>Coleoptera</taxon>
        <taxon>Polyphaga</taxon>
        <taxon>Cucujiformia</taxon>
        <taxon>Tenebrionidae</taxon>
        <taxon>Pimeliinae</taxon>
        <taxon>Asbolus</taxon>
    </lineage>
</organism>
<reference evidence="13 14" key="1">
    <citation type="submission" date="2017-03" db="EMBL/GenBank/DDBJ databases">
        <title>Genome of the blue death feigning beetle - Asbolus verrucosus.</title>
        <authorList>
            <person name="Rider S.D."/>
        </authorList>
    </citation>
    <scope>NUCLEOTIDE SEQUENCE [LARGE SCALE GENOMIC DNA]</scope>
    <source>
        <strain evidence="13">Butters</strain>
        <tissue evidence="13">Head and leg muscle</tissue>
    </source>
</reference>
<protein>
    <recommendedName>
        <fullName evidence="11">Small ribosomal subunit protein mS39</fullName>
    </recommendedName>
</protein>
<dbReference type="STRING" id="1661398.A0A482W6P1"/>
<dbReference type="GO" id="GO:0032543">
    <property type="term" value="P:mitochondrial translation"/>
    <property type="evidence" value="ECO:0007669"/>
    <property type="project" value="InterPro"/>
</dbReference>
<dbReference type="PANTHER" id="PTHR16276:SF1">
    <property type="entry name" value="SMALL RIBOSOMAL SUBUNIT PROTEIN MS39"/>
    <property type="match status" value="1"/>
</dbReference>
<evidence type="ECO:0000256" key="5">
    <source>
        <dbReference type="ARBA" id="ARBA00022845"/>
    </source>
</evidence>
<dbReference type="Proteomes" id="UP000292052">
    <property type="component" value="Unassembled WGS sequence"/>
</dbReference>
<dbReference type="Pfam" id="PF22330">
    <property type="entry name" value="Rib_mS39_PPR"/>
    <property type="match status" value="1"/>
</dbReference>
<accession>A0A482W6P1</accession>
<evidence type="ECO:0000313" key="13">
    <source>
        <dbReference type="EMBL" id="RZC40303.1"/>
    </source>
</evidence>
<dbReference type="OrthoDB" id="185373at2759"/>
<gene>
    <name evidence="13" type="ORF">BDFB_001899</name>
</gene>
<comment type="similarity">
    <text evidence="2">Belongs to the mitochondrion-specific ribosomal protein mS39 family.</text>
</comment>
<dbReference type="GO" id="GO:0006417">
    <property type="term" value="P:regulation of translation"/>
    <property type="evidence" value="ECO:0007669"/>
    <property type="project" value="UniProtKB-KW"/>
</dbReference>
<dbReference type="GO" id="GO:1990904">
    <property type="term" value="C:ribonucleoprotein complex"/>
    <property type="evidence" value="ECO:0007669"/>
    <property type="project" value="UniProtKB-KW"/>
</dbReference>
<dbReference type="InterPro" id="IPR011990">
    <property type="entry name" value="TPR-like_helical_dom_sf"/>
</dbReference>
<dbReference type="GO" id="GO:0005840">
    <property type="term" value="C:ribosome"/>
    <property type="evidence" value="ECO:0007669"/>
    <property type="project" value="UniProtKB-KW"/>
</dbReference>
<feature type="non-terminal residue" evidence="13">
    <location>
        <position position="1"/>
    </location>
</feature>
<evidence type="ECO:0000256" key="1">
    <source>
        <dbReference type="ARBA" id="ARBA00004173"/>
    </source>
</evidence>
<evidence type="ECO:0000256" key="10">
    <source>
        <dbReference type="ARBA" id="ARBA00023274"/>
    </source>
</evidence>
<feature type="repeat" description="PPR" evidence="12">
    <location>
        <begin position="210"/>
        <end position="244"/>
    </location>
</feature>
<dbReference type="EMBL" id="QDEB01027219">
    <property type="protein sequence ID" value="RZC40303.1"/>
    <property type="molecule type" value="Genomic_DNA"/>
</dbReference>
<evidence type="ECO:0000256" key="11">
    <source>
        <dbReference type="ARBA" id="ARBA00035134"/>
    </source>
</evidence>
<dbReference type="InterPro" id="IPR002885">
    <property type="entry name" value="PPR_rpt"/>
</dbReference>
<dbReference type="Pfam" id="PF13812">
    <property type="entry name" value="PPR_3"/>
    <property type="match status" value="1"/>
</dbReference>
<dbReference type="GO" id="GO:0005739">
    <property type="term" value="C:mitochondrion"/>
    <property type="evidence" value="ECO:0007669"/>
    <property type="project" value="UniProtKB-SubCell"/>
</dbReference>
<evidence type="ECO:0000256" key="4">
    <source>
        <dbReference type="ARBA" id="ARBA00022737"/>
    </source>
</evidence>
<dbReference type="InterPro" id="IPR037387">
    <property type="entry name" value="PTCD3"/>
</dbReference>
<keyword evidence="3" id="KW-0699">rRNA-binding</keyword>
<keyword evidence="4" id="KW-0677">Repeat</keyword>
<comment type="subcellular location">
    <subcellularLocation>
        <location evidence="1">Mitochondrion</location>
    </subcellularLocation>
</comment>
<dbReference type="GO" id="GO:0043024">
    <property type="term" value="F:ribosomal small subunit binding"/>
    <property type="evidence" value="ECO:0007669"/>
    <property type="project" value="InterPro"/>
</dbReference>
<evidence type="ECO:0000256" key="2">
    <source>
        <dbReference type="ARBA" id="ARBA00008551"/>
    </source>
</evidence>
<evidence type="ECO:0000256" key="9">
    <source>
        <dbReference type="ARBA" id="ARBA00023128"/>
    </source>
</evidence>
<keyword evidence="7" id="KW-0809">Transit peptide</keyword>